<dbReference type="EMBL" id="FWXZ01000001">
    <property type="protein sequence ID" value="SMC36194.1"/>
    <property type="molecule type" value="Genomic_DNA"/>
</dbReference>
<gene>
    <name evidence="1" type="ORF">SAMN06297397_0266</name>
</gene>
<name>A0AC61PHM2_9FIRM</name>
<dbReference type="Proteomes" id="UP000192328">
    <property type="component" value="Unassembled WGS sequence"/>
</dbReference>
<comment type="caution">
    <text evidence="1">The sequence shown here is derived from an EMBL/GenBank/DDBJ whole genome shotgun (WGS) entry which is preliminary data.</text>
</comment>
<accession>A0AC61PHM2</accession>
<reference evidence="1" key="1">
    <citation type="submission" date="2017-04" db="EMBL/GenBank/DDBJ databases">
        <authorList>
            <person name="Varghese N."/>
            <person name="Submissions S."/>
        </authorList>
    </citation>
    <scope>NUCLEOTIDE SEQUENCE</scope>
    <source>
        <strain evidence="1">WTE2008</strain>
    </source>
</reference>
<evidence type="ECO:0000313" key="1">
    <source>
        <dbReference type="EMBL" id="SMC36194.1"/>
    </source>
</evidence>
<keyword evidence="2" id="KW-1185">Reference proteome</keyword>
<evidence type="ECO:0000313" key="2">
    <source>
        <dbReference type="Proteomes" id="UP000192328"/>
    </source>
</evidence>
<protein>
    <submittedName>
        <fullName evidence="1">ABC transport system permease protein</fullName>
    </submittedName>
</protein>
<organism evidence="1 2">
    <name type="scientific">Aristaeella lactis</name>
    <dbReference type="NCBI Taxonomy" id="3046383"/>
    <lineage>
        <taxon>Bacteria</taxon>
        <taxon>Bacillati</taxon>
        <taxon>Bacillota</taxon>
        <taxon>Clostridia</taxon>
        <taxon>Eubacteriales</taxon>
        <taxon>Aristaeellaceae</taxon>
        <taxon>Aristaeella</taxon>
    </lineage>
</organism>
<proteinExistence type="predicted"/>
<sequence>MKKLFYPRLAWEGLRKNRQLSRPYLLTCVCMVAVFYILSFLASPIVLPLIPVGASIVFEIMNLGRYVIMAFSLIFLYYTYSFLLRRRSREFGLYNVLGMGKRNLVRIITWENVITFAIAMTCGLFLGILLSKLAELGLVNLLGGTIDFVFRVDSTAIWQTVLFYAIIFGLLMLSAVIRTVRANAVSLMKTENAGEKPPKGNWLFAILGVLILGGAYYIAITVKNPVTAILLFFVAVLMVILATYLLLVTGSVKLCRILQSNKGYYYKAKHFVSVSSMAFRMKRNGAGLASICIIATMILVMLSTTTCMWFGAEDSLRKTFPREINFTANLNNPEKLTDGTPDKAASMILDELQKNGIAPKNIREQKLIDLSGVRKDGLIQCDYETASMGADFNSLLEIYMVPADSIETSDNSLLDLAADEVVVITDGMDYTDDTLTLAMGEKTRSWKIRHYERNDTNGDTSSMGFPTMTVAVADLAAAVSGLEEADDEGRMKFQSQWYYSFDTGLSDAENTDLHVTLSKNVRPDLNNLFTEDATRWISIDTRAEGSADFYGTYGSLFFIGILLSIVFVFAAVLIIYYKQISEGYEDAKRFDIMQKVGMTKKEIRSSISSQLLTVFALPMIFAGMHLIFAFPMIRKMLALLHLTNVDLFMRTTIISFVVFAIFYGIVYVLTSGIYYRIVSGATDQNA</sequence>